<dbReference type="Pfam" id="PF01032">
    <property type="entry name" value="FecCD"/>
    <property type="match status" value="1"/>
</dbReference>
<feature type="transmembrane region" description="Helical" evidence="8">
    <location>
        <begin position="207"/>
        <end position="226"/>
    </location>
</feature>
<dbReference type="EMBL" id="CP011035">
    <property type="protein sequence ID" value="ALS34606.1"/>
    <property type="molecule type" value="Genomic_DNA"/>
</dbReference>
<comment type="subcellular location">
    <subcellularLocation>
        <location evidence="1">Cell membrane</location>
        <topology evidence="1">Multi-pass membrane protein</topology>
    </subcellularLocation>
</comment>
<accession>A0A0U2XBC9</accession>
<dbReference type="AlphaFoldDB" id="A0A0U2XBC9"/>
<feature type="transmembrane region" description="Helical" evidence="8">
    <location>
        <begin position="104"/>
        <end position="124"/>
    </location>
</feature>
<dbReference type="KEGG" id="ptn:PTRA_b0068"/>
<feature type="transmembrane region" description="Helical" evidence="8">
    <location>
        <begin position="295"/>
        <end position="314"/>
    </location>
</feature>
<evidence type="ECO:0000256" key="6">
    <source>
        <dbReference type="ARBA" id="ARBA00022989"/>
    </source>
</evidence>
<evidence type="ECO:0000256" key="7">
    <source>
        <dbReference type="ARBA" id="ARBA00023136"/>
    </source>
</evidence>
<dbReference type="PANTHER" id="PTHR30472:SF25">
    <property type="entry name" value="ABC TRANSPORTER PERMEASE PROTEIN MJ0876-RELATED"/>
    <property type="match status" value="1"/>
</dbReference>
<dbReference type="PATRIC" id="fig|1315283.4.peg.3198"/>
<evidence type="ECO:0000313" key="10">
    <source>
        <dbReference type="Proteomes" id="UP000065261"/>
    </source>
</evidence>
<dbReference type="GO" id="GO:0022857">
    <property type="term" value="F:transmembrane transporter activity"/>
    <property type="evidence" value="ECO:0007669"/>
    <property type="project" value="InterPro"/>
</dbReference>
<name>A0A0U2XBC9_9GAMM</name>
<keyword evidence="6 8" id="KW-1133">Transmembrane helix</keyword>
<comment type="similarity">
    <text evidence="2">Belongs to the binding-protein-dependent transport system permease family. FecCD subfamily.</text>
</comment>
<keyword evidence="4" id="KW-1003">Cell membrane</keyword>
<evidence type="ECO:0000256" key="2">
    <source>
        <dbReference type="ARBA" id="ARBA00007935"/>
    </source>
</evidence>
<dbReference type="Gene3D" id="1.10.3470.10">
    <property type="entry name" value="ABC transporter involved in vitamin B12 uptake, BtuC"/>
    <property type="match status" value="1"/>
</dbReference>
<dbReference type="SUPFAM" id="SSF81345">
    <property type="entry name" value="ABC transporter involved in vitamin B12 uptake, BtuC"/>
    <property type="match status" value="1"/>
</dbReference>
<dbReference type="GO" id="GO:0033214">
    <property type="term" value="P:siderophore-iron import into cell"/>
    <property type="evidence" value="ECO:0007669"/>
    <property type="project" value="TreeGrafter"/>
</dbReference>
<evidence type="ECO:0000256" key="3">
    <source>
        <dbReference type="ARBA" id="ARBA00022448"/>
    </source>
</evidence>
<keyword evidence="7 8" id="KW-0472">Membrane</keyword>
<gene>
    <name evidence="9" type="ORF">PTRA_b0068</name>
</gene>
<evidence type="ECO:0000256" key="8">
    <source>
        <dbReference type="SAM" id="Phobius"/>
    </source>
</evidence>
<dbReference type="InterPro" id="IPR037294">
    <property type="entry name" value="ABC_BtuC-like"/>
</dbReference>
<evidence type="ECO:0000256" key="5">
    <source>
        <dbReference type="ARBA" id="ARBA00022692"/>
    </source>
</evidence>
<dbReference type="OrthoDB" id="9055647at2"/>
<protein>
    <submittedName>
        <fullName evidence="9">Iron complex transport system permease protein</fullName>
    </submittedName>
</protein>
<feature type="transmembrane region" description="Helical" evidence="8">
    <location>
        <begin position="17"/>
        <end position="34"/>
    </location>
</feature>
<feature type="transmembrane region" description="Helical" evidence="8">
    <location>
        <begin position="163"/>
        <end position="187"/>
    </location>
</feature>
<keyword evidence="3" id="KW-0813">Transport</keyword>
<dbReference type="RefSeq" id="WP_058374670.1">
    <property type="nucleotide sequence ID" value="NZ_CP011035.1"/>
</dbReference>
<feature type="transmembrane region" description="Helical" evidence="8">
    <location>
        <begin position="326"/>
        <end position="346"/>
    </location>
</feature>
<feature type="transmembrane region" description="Helical" evidence="8">
    <location>
        <begin position="71"/>
        <end position="92"/>
    </location>
</feature>
<dbReference type="PANTHER" id="PTHR30472">
    <property type="entry name" value="FERRIC ENTEROBACTIN TRANSPORT SYSTEM PERMEASE PROTEIN"/>
    <property type="match status" value="1"/>
</dbReference>
<feature type="transmembrane region" description="Helical" evidence="8">
    <location>
        <begin position="130"/>
        <end position="151"/>
    </location>
</feature>
<dbReference type="GO" id="GO:0005886">
    <property type="term" value="C:plasma membrane"/>
    <property type="evidence" value="ECO:0007669"/>
    <property type="project" value="UniProtKB-SubCell"/>
</dbReference>
<dbReference type="Proteomes" id="UP000065261">
    <property type="component" value="Chromosome II"/>
</dbReference>
<dbReference type="CDD" id="cd06550">
    <property type="entry name" value="TM_ABC_iron-siderophores_like"/>
    <property type="match status" value="1"/>
</dbReference>
<feature type="transmembrane region" description="Helical" evidence="8">
    <location>
        <begin position="256"/>
        <end position="283"/>
    </location>
</feature>
<evidence type="ECO:0000313" key="9">
    <source>
        <dbReference type="EMBL" id="ALS34606.1"/>
    </source>
</evidence>
<proteinExistence type="inferred from homology"/>
<keyword evidence="5 8" id="KW-0812">Transmembrane</keyword>
<sequence>MLALGSTLLTEQKQRKMAIPCLFLACVFMFFIALSKGGVNLSLSEIVAIINQLETDSFKNAIIWQIRLPRIVLAMVVGAGLAACGCAMQAIFRNPLADPGLIGVSSGAALGAVTTIVLGSSLFANFSSTLGVYAVPVGAFIGCISVCVFIYRLSAHSGQFTIISLLLAGIAVNAIVGSLIGGLTLISNEQQLRDLTFWSMGSLAGNHFAMMLPSLCIIVLSVVLLLRLAKPLNLYLLGEAQAKHLGINVTRLKKQVFICTALCTGAAVSITGIIGFVGFIAPHIVRLVLGPDHRYLMPASILGGALLLSFADLFARTVMLPAELPIGLITSAIGGPFFLIMLLKTYQQRSL</sequence>
<evidence type="ECO:0000256" key="4">
    <source>
        <dbReference type="ARBA" id="ARBA00022475"/>
    </source>
</evidence>
<dbReference type="InterPro" id="IPR000522">
    <property type="entry name" value="ABC_transptr_permease_BtuC"/>
</dbReference>
<reference evidence="9 10" key="1">
    <citation type="submission" date="2015-03" db="EMBL/GenBank/DDBJ databases">
        <authorList>
            <person name="Murphy D."/>
        </authorList>
    </citation>
    <scope>NUCLEOTIDE SEQUENCE [LARGE SCALE GENOMIC DNA]</scope>
    <source>
        <strain evidence="9 10">KMM 520</strain>
    </source>
</reference>
<organism evidence="9">
    <name type="scientific">Pseudoalteromonas translucida KMM 520</name>
    <dbReference type="NCBI Taxonomy" id="1315283"/>
    <lineage>
        <taxon>Bacteria</taxon>
        <taxon>Pseudomonadati</taxon>
        <taxon>Pseudomonadota</taxon>
        <taxon>Gammaproteobacteria</taxon>
        <taxon>Alteromonadales</taxon>
        <taxon>Pseudoalteromonadaceae</taxon>
        <taxon>Pseudoalteromonas</taxon>
    </lineage>
</organism>
<evidence type="ECO:0000256" key="1">
    <source>
        <dbReference type="ARBA" id="ARBA00004651"/>
    </source>
</evidence>
<dbReference type="FunFam" id="1.10.3470.10:FF:000001">
    <property type="entry name" value="Vitamin B12 ABC transporter permease BtuC"/>
    <property type="match status" value="1"/>
</dbReference>